<protein>
    <submittedName>
        <fullName evidence="4">MmgE/PrpD family protein</fullName>
    </submittedName>
</protein>
<dbReference type="PANTHER" id="PTHR16943:SF8">
    <property type="entry name" value="2-METHYLCITRATE DEHYDRATASE"/>
    <property type="match status" value="1"/>
</dbReference>
<dbReference type="InterPro" id="IPR045337">
    <property type="entry name" value="MmgE_PrpD_C"/>
</dbReference>
<feature type="domain" description="MmgE/PrpD C-terminal" evidence="3">
    <location>
        <begin position="277"/>
        <end position="447"/>
    </location>
</feature>
<dbReference type="Pfam" id="PF19305">
    <property type="entry name" value="MmgE_PrpD_C"/>
    <property type="match status" value="1"/>
</dbReference>
<dbReference type="SUPFAM" id="SSF103378">
    <property type="entry name" value="2-methylcitrate dehydratase PrpD"/>
    <property type="match status" value="1"/>
</dbReference>
<organism evidence="4 5">
    <name type="scientific">Mycolicibacterium smegmatis (strain MKD8)</name>
    <name type="common">Mycobacterium smegmatis</name>
    <dbReference type="NCBI Taxonomy" id="1214915"/>
    <lineage>
        <taxon>Bacteria</taxon>
        <taxon>Bacillati</taxon>
        <taxon>Actinomycetota</taxon>
        <taxon>Actinomycetes</taxon>
        <taxon>Mycobacteriales</taxon>
        <taxon>Mycobacteriaceae</taxon>
        <taxon>Mycolicibacterium</taxon>
    </lineage>
</organism>
<evidence type="ECO:0000313" key="4">
    <source>
        <dbReference type="EMBL" id="AWT51203.1"/>
    </source>
</evidence>
<name>A0A2U9PHK5_MYCSE</name>
<feature type="domain" description="MmgE/PrpD N-terminal" evidence="2">
    <location>
        <begin position="12"/>
        <end position="253"/>
    </location>
</feature>
<dbReference type="PANTHER" id="PTHR16943">
    <property type="entry name" value="2-METHYLCITRATE DEHYDRATASE-RELATED"/>
    <property type="match status" value="1"/>
</dbReference>
<dbReference type="InterPro" id="IPR005656">
    <property type="entry name" value="MmgE_PrpD"/>
</dbReference>
<proteinExistence type="inferred from homology"/>
<accession>A0A2U9PHK5</accession>
<dbReference type="GO" id="GO:0016829">
    <property type="term" value="F:lyase activity"/>
    <property type="evidence" value="ECO:0007669"/>
    <property type="project" value="InterPro"/>
</dbReference>
<dbReference type="Gene3D" id="1.10.4100.10">
    <property type="entry name" value="2-methylcitrate dehydratase PrpD"/>
    <property type="match status" value="1"/>
</dbReference>
<dbReference type="InterPro" id="IPR042183">
    <property type="entry name" value="MmgE/PrpD_sf_1"/>
</dbReference>
<evidence type="ECO:0000259" key="2">
    <source>
        <dbReference type="Pfam" id="PF03972"/>
    </source>
</evidence>
<dbReference type="InterPro" id="IPR045336">
    <property type="entry name" value="MmgE_PrpD_N"/>
</dbReference>
<dbReference type="Gene3D" id="3.30.1330.120">
    <property type="entry name" value="2-methylcitrate dehydratase PrpD"/>
    <property type="match status" value="1"/>
</dbReference>
<dbReference type="RefSeq" id="WP_003891538.1">
    <property type="nucleotide sequence ID" value="NZ_CP027541.1"/>
</dbReference>
<dbReference type="InterPro" id="IPR042188">
    <property type="entry name" value="MmgE/PrpD_sf_2"/>
</dbReference>
<reference evidence="4 5" key="1">
    <citation type="journal article" date="2013" name="Genome Announc.">
        <title>Draft genome sequence of MKD8, a conjugal recipient Mycobacterium smegmatis strain.</title>
        <authorList>
            <person name="Gray T.A."/>
            <person name="Palumbo M.J."/>
            <person name="Derbyshire K.M."/>
        </authorList>
    </citation>
    <scope>NUCLEOTIDE SEQUENCE [LARGE SCALE GENOMIC DNA]</scope>
    <source>
        <strain evidence="4 5">MKD8</strain>
    </source>
</reference>
<evidence type="ECO:0000256" key="1">
    <source>
        <dbReference type="ARBA" id="ARBA00006174"/>
    </source>
</evidence>
<evidence type="ECO:0000259" key="3">
    <source>
        <dbReference type="Pfam" id="PF19305"/>
    </source>
</evidence>
<reference evidence="5" key="2">
    <citation type="submission" date="2018-03" db="EMBL/GenBank/DDBJ databases">
        <authorList>
            <person name="Derbyshire K."/>
            <person name="Gray T.A."/>
            <person name="Champion M."/>
        </authorList>
    </citation>
    <scope>NUCLEOTIDE SEQUENCE [LARGE SCALE GENOMIC DNA]</scope>
    <source>
        <strain evidence="5">MKD8</strain>
    </source>
</reference>
<sequence length="471" mass="49854">MKPTDPSGVTGTLASWLAGLRYTDVPAQVRERAAHLVLDGLVCALVGAQLPWSRRAVEAVTALEGVGDGPLMGWAETLPAPSACLLNSTFIQGFELDDYHPGAPLHSMSLVLPSALATLTGTGPRTGRDVLTAIIAGLEVGPRVGLALHGGQMLSRGWHSGAVFGTHAAAATSGWLRGLSSGQFEDALGLAATQSGGLMAAQYEAMSKRMHHGFAARNGFYAAGLAEAGYTGIKRVFEREYGGFLSTFGENHDPDPDQVTAGLGDVWQTENIAVKAYAAMAATHSPIDCANLARARGITGDDIAGIDIWVSHAAYHHGWWKAERPLETIGAQMNIGYAVAVALLDGDVLAAQFTRDRISADDVWALLDKITVHHDPSFDARPSDLQRARMTITTHDGRRIETAVPGPRGGATRPLSNTEIADKARQLACDLVTAGEWAQIEELTLGLDDVDDVTVLSKLICRQVPPLPIGL</sequence>
<dbReference type="EMBL" id="CP027541">
    <property type="protein sequence ID" value="AWT51203.1"/>
    <property type="molecule type" value="Genomic_DNA"/>
</dbReference>
<dbReference type="Pfam" id="PF03972">
    <property type="entry name" value="MmgE_PrpD_N"/>
    <property type="match status" value="1"/>
</dbReference>
<evidence type="ECO:0000313" key="5">
    <source>
        <dbReference type="Proteomes" id="UP000011200"/>
    </source>
</evidence>
<gene>
    <name evidence="4" type="ORF">D806_002090</name>
</gene>
<comment type="similarity">
    <text evidence="1">Belongs to the PrpD family.</text>
</comment>
<dbReference type="Proteomes" id="UP000011200">
    <property type="component" value="Chromosome"/>
</dbReference>
<dbReference type="AlphaFoldDB" id="A0A2U9PHK5"/>
<dbReference type="InterPro" id="IPR036148">
    <property type="entry name" value="MmgE/PrpD_sf"/>
</dbReference>